<name>A0A9N9MWF9_9CUCU</name>
<dbReference type="PRINTS" id="PR00947">
    <property type="entry name" value="CUTICLE"/>
</dbReference>
<gene>
    <name evidence="5" type="ORF">CEUTPL_LOCUS11979</name>
</gene>
<sequence>MYIKYNRIPRKYVLPDIPISFLVFISVTGGYPYPKIVYQSVPSETEGNLDYSQFIPSEEATQAHHDVQLDHSEGEAKGYAHYNLLEHQPQHHVEHHQIPVDYYSPPKYSFKYGVNDFHTGDIKSQQETRDGDVVKGEYSVVEPDGSIRTVEYSADKHTGFTAVVRRTAPVEQEDQTYKHIEHHHGLSIDSDHYTPQYEQKK</sequence>
<dbReference type="OrthoDB" id="6348134at2759"/>
<organism evidence="5 6">
    <name type="scientific">Ceutorhynchus assimilis</name>
    <name type="common">cabbage seed weevil</name>
    <dbReference type="NCBI Taxonomy" id="467358"/>
    <lineage>
        <taxon>Eukaryota</taxon>
        <taxon>Metazoa</taxon>
        <taxon>Ecdysozoa</taxon>
        <taxon>Arthropoda</taxon>
        <taxon>Hexapoda</taxon>
        <taxon>Insecta</taxon>
        <taxon>Pterygota</taxon>
        <taxon>Neoptera</taxon>
        <taxon>Endopterygota</taxon>
        <taxon>Coleoptera</taxon>
        <taxon>Polyphaga</taxon>
        <taxon>Cucujiformia</taxon>
        <taxon>Curculionidae</taxon>
        <taxon>Ceutorhynchinae</taxon>
        <taxon>Ceutorhynchus</taxon>
    </lineage>
</organism>
<evidence type="ECO:0000256" key="3">
    <source>
        <dbReference type="SAM" id="MobiDB-lite"/>
    </source>
</evidence>
<keyword evidence="4" id="KW-0812">Transmembrane</keyword>
<evidence type="ECO:0000256" key="2">
    <source>
        <dbReference type="PROSITE-ProRule" id="PRU00497"/>
    </source>
</evidence>
<keyword evidence="1 2" id="KW-0193">Cuticle</keyword>
<dbReference type="InterPro" id="IPR051217">
    <property type="entry name" value="Insect_Cuticle_Struc_Prot"/>
</dbReference>
<dbReference type="PANTHER" id="PTHR12236:SF14">
    <property type="entry name" value="CUTICULAR PROTEIN 66CB"/>
    <property type="match status" value="1"/>
</dbReference>
<dbReference type="Proteomes" id="UP001152799">
    <property type="component" value="Chromosome 7"/>
</dbReference>
<dbReference type="PROSITE" id="PS51155">
    <property type="entry name" value="CHIT_BIND_RR_2"/>
    <property type="match status" value="1"/>
</dbReference>
<keyword evidence="6" id="KW-1185">Reference proteome</keyword>
<keyword evidence="4" id="KW-0472">Membrane</keyword>
<evidence type="ECO:0000313" key="5">
    <source>
        <dbReference type="EMBL" id="CAG9771548.1"/>
    </source>
</evidence>
<dbReference type="GO" id="GO:0031012">
    <property type="term" value="C:extracellular matrix"/>
    <property type="evidence" value="ECO:0007669"/>
    <property type="project" value="TreeGrafter"/>
</dbReference>
<dbReference type="GO" id="GO:0005615">
    <property type="term" value="C:extracellular space"/>
    <property type="evidence" value="ECO:0007669"/>
    <property type="project" value="TreeGrafter"/>
</dbReference>
<evidence type="ECO:0000313" key="6">
    <source>
        <dbReference type="Proteomes" id="UP001152799"/>
    </source>
</evidence>
<feature type="region of interest" description="Disordered" evidence="3">
    <location>
        <begin position="181"/>
        <end position="201"/>
    </location>
</feature>
<dbReference type="Pfam" id="PF00379">
    <property type="entry name" value="Chitin_bind_4"/>
    <property type="match status" value="1"/>
</dbReference>
<dbReference type="PANTHER" id="PTHR12236">
    <property type="entry name" value="STRUCTURAL CONTITUENT OF CUTICLE"/>
    <property type="match status" value="1"/>
</dbReference>
<dbReference type="AlphaFoldDB" id="A0A9N9MWF9"/>
<evidence type="ECO:0000256" key="4">
    <source>
        <dbReference type="SAM" id="Phobius"/>
    </source>
</evidence>
<feature type="transmembrane region" description="Helical" evidence="4">
    <location>
        <begin position="12"/>
        <end position="33"/>
    </location>
</feature>
<keyword evidence="4" id="KW-1133">Transmembrane helix</keyword>
<reference evidence="5" key="1">
    <citation type="submission" date="2022-01" db="EMBL/GenBank/DDBJ databases">
        <authorList>
            <person name="King R."/>
        </authorList>
    </citation>
    <scope>NUCLEOTIDE SEQUENCE</scope>
</reference>
<dbReference type="EMBL" id="OU892283">
    <property type="protein sequence ID" value="CAG9771548.1"/>
    <property type="molecule type" value="Genomic_DNA"/>
</dbReference>
<proteinExistence type="predicted"/>
<dbReference type="InterPro" id="IPR000618">
    <property type="entry name" value="Insect_cuticle"/>
</dbReference>
<dbReference type="PROSITE" id="PS00233">
    <property type="entry name" value="CHIT_BIND_RR_1"/>
    <property type="match status" value="1"/>
</dbReference>
<dbReference type="GO" id="GO:0042302">
    <property type="term" value="F:structural constituent of cuticle"/>
    <property type="evidence" value="ECO:0007669"/>
    <property type="project" value="UniProtKB-UniRule"/>
</dbReference>
<protein>
    <submittedName>
        <fullName evidence="5">Uncharacterized protein</fullName>
    </submittedName>
</protein>
<evidence type="ECO:0000256" key="1">
    <source>
        <dbReference type="ARBA" id="ARBA00022460"/>
    </source>
</evidence>
<accession>A0A9N9MWF9</accession>
<dbReference type="InterPro" id="IPR031311">
    <property type="entry name" value="CHIT_BIND_RR_consensus"/>
</dbReference>